<reference evidence="1 2" key="1">
    <citation type="journal article" date="2022" name="Hortic Res">
        <title>A haplotype resolved chromosomal level avocado genome allows analysis of novel avocado genes.</title>
        <authorList>
            <person name="Nath O."/>
            <person name="Fletcher S.J."/>
            <person name="Hayward A."/>
            <person name="Shaw L.M."/>
            <person name="Masouleh A.K."/>
            <person name="Furtado A."/>
            <person name="Henry R.J."/>
            <person name="Mitter N."/>
        </authorList>
    </citation>
    <scope>NUCLEOTIDE SEQUENCE [LARGE SCALE GENOMIC DNA]</scope>
    <source>
        <strain evidence="2">cv. Hass</strain>
    </source>
</reference>
<accession>A0ACC2KK11</accession>
<proteinExistence type="predicted"/>
<name>A0ACC2KK11_PERAE</name>
<protein>
    <submittedName>
        <fullName evidence="1">Uncharacterized protein</fullName>
    </submittedName>
</protein>
<comment type="caution">
    <text evidence="1">The sequence shown here is derived from an EMBL/GenBank/DDBJ whole genome shotgun (WGS) entry which is preliminary data.</text>
</comment>
<sequence>MDGSGTYRSIAEAEASGPEKREERYVIYVKEGVYKERVEIDISRWKVLMFGDGKEKTIVSGWELECEGRWNVMTQTLDTATFSKLFNEN</sequence>
<dbReference type="Proteomes" id="UP001234297">
    <property type="component" value="Chromosome 9"/>
</dbReference>
<evidence type="ECO:0000313" key="2">
    <source>
        <dbReference type="Proteomes" id="UP001234297"/>
    </source>
</evidence>
<gene>
    <name evidence="1" type="ORF">MRB53_029782</name>
</gene>
<keyword evidence="2" id="KW-1185">Reference proteome</keyword>
<dbReference type="EMBL" id="CM056817">
    <property type="protein sequence ID" value="KAJ8621253.1"/>
    <property type="molecule type" value="Genomic_DNA"/>
</dbReference>
<organism evidence="1 2">
    <name type="scientific">Persea americana</name>
    <name type="common">Avocado</name>
    <dbReference type="NCBI Taxonomy" id="3435"/>
    <lineage>
        <taxon>Eukaryota</taxon>
        <taxon>Viridiplantae</taxon>
        <taxon>Streptophyta</taxon>
        <taxon>Embryophyta</taxon>
        <taxon>Tracheophyta</taxon>
        <taxon>Spermatophyta</taxon>
        <taxon>Magnoliopsida</taxon>
        <taxon>Magnoliidae</taxon>
        <taxon>Laurales</taxon>
        <taxon>Lauraceae</taxon>
        <taxon>Persea</taxon>
    </lineage>
</organism>
<evidence type="ECO:0000313" key="1">
    <source>
        <dbReference type="EMBL" id="KAJ8621253.1"/>
    </source>
</evidence>